<dbReference type="AlphaFoldDB" id="A0A443I7M8"/>
<dbReference type="SMART" id="SM00066">
    <property type="entry name" value="GAL4"/>
    <property type="match status" value="2"/>
</dbReference>
<dbReference type="GO" id="GO:0000981">
    <property type="term" value="F:DNA-binding transcription factor activity, RNA polymerase II-specific"/>
    <property type="evidence" value="ECO:0007669"/>
    <property type="project" value="InterPro"/>
</dbReference>
<dbReference type="VEuPathDB" id="FungiDB:C8Q69DRAFT_453531"/>
<dbReference type="InterPro" id="IPR001138">
    <property type="entry name" value="Zn2Cys6_DnaBD"/>
</dbReference>
<dbReference type="GeneID" id="39598912"/>
<evidence type="ECO:0000313" key="9">
    <source>
        <dbReference type="EMBL" id="RWR00063.1"/>
    </source>
</evidence>
<keyword evidence="6" id="KW-0539">Nucleus</keyword>
<gene>
    <name evidence="9" type="ORF">C8Q69DRAFT_453531</name>
</gene>
<dbReference type="PROSITE" id="PS00463">
    <property type="entry name" value="ZN2_CY6_FUNGAL_1"/>
    <property type="match status" value="1"/>
</dbReference>
<proteinExistence type="predicted"/>
<feature type="compositionally biased region" description="Polar residues" evidence="7">
    <location>
        <begin position="615"/>
        <end position="633"/>
    </location>
</feature>
<protein>
    <recommendedName>
        <fullName evidence="8">Zn(2)-C6 fungal-type domain-containing protein</fullName>
    </recommendedName>
</protein>
<evidence type="ECO:0000256" key="5">
    <source>
        <dbReference type="ARBA" id="ARBA00023163"/>
    </source>
</evidence>
<evidence type="ECO:0000256" key="1">
    <source>
        <dbReference type="ARBA" id="ARBA00004123"/>
    </source>
</evidence>
<keyword evidence="10" id="KW-1185">Reference proteome</keyword>
<dbReference type="SMART" id="SM00906">
    <property type="entry name" value="Fungal_trans"/>
    <property type="match status" value="1"/>
</dbReference>
<name>A0A443I7M8_BYSSP</name>
<dbReference type="PANTHER" id="PTHR47338">
    <property type="entry name" value="ZN(II)2CYS6 TRANSCRIPTION FACTOR (EUROFUNG)-RELATED"/>
    <property type="match status" value="1"/>
</dbReference>
<evidence type="ECO:0000259" key="8">
    <source>
        <dbReference type="PROSITE" id="PS50048"/>
    </source>
</evidence>
<sequence>MKVVCVQCRIRKVRCKGEQPACSNCRRLKFPCSFKRIATEPASVEQAFDAPRKCRGSRACAACRSQKTRCSGERPACSNCERRGRPCVYRNEEAQNAIVSDINGSLPPIPDMDGSSGLLHLQAKGRTLDPRCGSADTLATTDRMSNLITIFFERIFPLPSYSFLHPATVKKRFQEGVLDEALKLTICAITKLYIWGRSSSSDTWADESQELLLQNISRPSVLHLQALLLLVRYRAGAGDFSSAFLLAGLAARSAVGLRLNYDRSDLGPIAQEVRRRTFWSLYLLDDIFSVGLEDFELCRPEIIHLQLPSDDIDFMRERYIRTGSLESDGDDGSDNIGFRGLFLRVAFIRRAIMRFNRKVQSGSFDPSTLSMSTERFSKQLGTMEAQLKSLDMSTMIDVADDRWDPPIVMLRLSLHQSYCDLYRIFLTGYPEAAPQSAIEQISLPDREAMQDKCLHHAHAISQTLVDFAESREGTQILDYDAAVCTYHSLRLMLFFASTRPGYSRIEKQTVIERAKACVNITLQLFHFLEPVKPMIADLERLLHCTTSSMLAAFSPPPILQVPQAAKVAREASTRQRLSIHSLLHQADFVDDSPQAADSAADNIPLAMSHVCKNNRAGNTSDGSIGPSYSSNPRNPEPHMGPSSLIFNAWMGFPSVEERAGQLEGFAEDF</sequence>
<dbReference type="Pfam" id="PF00172">
    <property type="entry name" value="Zn_clus"/>
    <property type="match status" value="2"/>
</dbReference>
<evidence type="ECO:0000313" key="10">
    <source>
        <dbReference type="Proteomes" id="UP000283841"/>
    </source>
</evidence>
<dbReference type="GO" id="GO:0008270">
    <property type="term" value="F:zinc ion binding"/>
    <property type="evidence" value="ECO:0007669"/>
    <property type="project" value="InterPro"/>
</dbReference>
<evidence type="ECO:0000256" key="2">
    <source>
        <dbReference type="ARBA" id="ARBA00022723"/>
    </source>
</evidence>
<keyword evidence="4" id="KW-0238">DNA-binding</keyword>
<evidence type="ECO:0000256" key="6">
    <source>
        <dbReference type="ARBA" id="ARBA00023242"/>
    </source>
</evidence>
<dbReference type="InterPro" id="IPR007219">
    <property type="entry name" value="XnlR_reg_dom"/>
</dbReference>
<evidence type="ECO:0000256" key="4">
    <source>
        <dbReference type="ARBA" id="ARBA00023125"/>
    </source>
</evidence>
<feature type="domain" description="Zn(2)-C6 fungal-type" evidence="8">
    <location>
        <begin position="4"/>
        <end position="34"/>
    </location>
</feature>
<keyword evidence="5" id="KW-0804">Transcription</keyword>
<dbReference type="Gene3D" id="4.10.240.10">
    <property type="entry name" value="Zn(2)-C6 fungal-type DNA-binding domain"/>
    <property type="match status" value="2"/>
</dbReference>
<dbReference type="PROSITE" id="PS50048">
    <property type="entry name" value="ZN2_CY6_FUNGAL_2"/>
    <property type="match status" value="2"/>
</dbReference>
<keyword evidence="3" id="KW-0805">Transcription regulation</keyword>
<evidence type="ECO:0000256" key="3">
    <source>
        <dbReference type="ARBA" id="ARBA00023015"/>
    </source>
</evidence>
<comment type="subcellular location">
    <subcellularLocation>
        <location evidence="1">Nucleus</location>
    </subcellularLocation>
</comment>
<dbReference type="RefSeq" id="XP_028489707.1">
    <property type="nucleotide sequence ID" value="XM_028629635.1"/>
</dbReference>
<dbReference type="Pfam" id="PF04082">
    <property type="entry name" value="Fungal_trans"/>
    <property type="match status" value="1"/>
</dbReference>
<dbReference type="CDD" id="cd12148">
    <property type="entry name" value="fungal_TF_MHR"/>
    <property type="match status" value="1"/>
</dbReference>
<accession>A0A443I7M8</accession>
<comment type="caution">
    <text evidence="9">The sequence shown here is derived from an EMBL/GenBank/DDBJ whole genome shotgun (WGS) entry which is preliminary data.</text>
</comment>
<dbReference type="STRING" id="264951.A0A443I7M8"/>
<dbReference type="EMBL" id="RCNU01000001">
    <property type="protein sequence ID" value="RWR00063.1"/>
    <property type="molecule type" value="Genomic_DNA"/>
</dbReference>
<dbReference type="InterPro" id="IPR036864">
    <property type="entry name" value="Zn2-C6_fun-type_DNA-bd_sf"/>
</dbReference>
<dbReference type="GO" id="GO:0003677">
    <property type="term" value="F:DNA binding"/>
    <property type="evidence" value="ECO:0007669"/>
    <property type="project" value="UniProtKB-KW"/>
</dbReference>
<dbReference type="SUPFAM" id="SSF57701">
    <property type="entry name" value="Zn2/Cys6 DNA-binding domain"/>
    <property type="match status" value="2"/>
</dbReference>
<organism evidence="9 10">
    <name type="scientific">Byssochlamys spectabilis</name>
    <name type="common">Paecilomyces variotii</name>
    <dbReference type="NCBI Taxonomy" id="264951"/>
    <lineage>
        <taxon>Eukaryota</taxon>
        <taxon>Fungi</taxon>
        <taxon>Dikarya</taxon>
        <taxon>Ascomycota</taxon>
        <taxon>Pezizomycotina</taxon>
        <taxon>Eurotiomycetes</taxon>
        <taxon>Eurotiomycetidae</taxon>
        <taxon>Eurotiales</taxon>
        <taxon>Thermoascaceae</taxon>
        <taxon>Paecilomyces</taxon>
    </lineage>
</organism>
<dbReference type="Proteomes" id="UP000283841">
    <property type="component" value="Unassembled WGS sequence"/>
</dbReference>
<keyword evidence="2" id="KW-0479">Metal-binding</keyword>
<feature type="domain" description="Zn(2)-C6 fungal-type" evidence="8">
    <location>
        <begin position="59"/>
        <end position="89"/>
    </location>
</feature>
<dbReference type="GO" id="GO:0005634">
    <property type="term" value="C:nucleus"/>
    <property type="evidence" value="ECO:0007669"/>
    <property type="project" value="UniProtKB-SubCell"/>
</dbReference>
<dbReference type="CDD" id="cd00067">
    <property type="entry name" value="GAL4"/>
    <property type="match status" value="2"/>
</dbReference>
<dbReference type="GO" id="GO:0006351">
    <property type="term" value="P:DNA-templated transcription"/>
    <property type="evidence" value="ECO:0007669"/>
    <property type="project" value="InterPro"/>
</dbReference>
<reference evidence="9 10" key="1">
    <citation type="journal article" date="2018" name="Front. Microbiol.">
        <title>Genomic and genetic insights into a cosmopolitan fungus, Paecilomyces variotii (Eurotiales).</title>
        <authorList>
            <person name="Urquhart A.S."/>
            <person name="Mondo S.J."/>
            <person name="Makela M.R."/>
            <person name="Hane J.K."/>
            <person name="Wiebenga A."/>
            <person name="He G."/>
            <person name="Mihaltcheva S."/>
            <person name="Pangilinan J."/>
            <person name="Lipzen A."/>
            <person name="Barry K."/>
            <person name="de Vries R.P."/>
            <person name="Grigoriev I.V."/>
            <person name="Idnurm A."/>
        </authorList>
    </citation>
    <scope>NUCLEOTIDE SEQUENCE [LARGE SCALE GENOMIC DNA]</scope>
    <source>
        <strain evidence="9 10">CBS 101075</strain>
    </source>
</reference>
<dbReference type="PANTHER" id="PTHR47338:SF7">
    <property type="entry name" value="ZN(II)2CYS6 TRANSCRIPTION FACTOR (EUROFUNG)"/>
    <property type="match status" value="1"/>
</dbReference>
<dbReference type="InterPro" id="IPR050815">
    <property type="entry name" value="TF_fung"/>
</dbReference>
<evidence type="ECO:0000256" key="7">
    <source>
        <dbReference type="SAM" id="MobiDB-lite"/>
    </source>
</evidence>
<feature type="region of interest" description="Disordered" evidence="7">
    <location>
        <begin position="614"/>
        <end position="640"/>
    </location>
</feature>